<organism evidence="1 2">
    <name type="scientific">Vitrella brassicaformis (strain CCMP3155)</name>
    <dbReference type="NCBI Taxonomy" id="1169540"/>
    <lineage>
        <taxon>Eukaryota</taxon>
        <taxon>Sar</taxon>
        <taxon>Alveolata</taxon>
        <taxon>Colpodellida</taxon>
        <taxon>Vitrellaceae</taxon>
        <taxon>Vitrella</taxon>
    </lineage>
</organism>
<dbReference type="VEuPathDB" id="CryptoDB:Vbra_5007"/>
<accession>A0A0G4EH23</accession>
<gene>
    <name evidence="1" type="ORF">Vbra_5007</name>
</gene>
<dbReference type="InParanoid" id="A0A0G4EH23"/>
<dbReference type="EMBL" id="CDMY01000238">
    <property type="protein sequence ID" value="CEL95769.1"/>
    <property type="molecule type" value="Genomic_DNA"/>
</dbReference>
<name>A0A0G4EH23_VITBC</name>
<evidence type="ECO:0008006" key="3">
    <source>
        <dbReference type="Google" id="ProtNLM"/>
    </source>
</evidence>
<reference evidence="1 2" key="1">
    <citation type="submission" date="2014-11" db="EMBL/GenBank/DDBJ databases">
        <authorList>
            <person name="Zhu J."/>
            <person name="Qi W."/>
            <person name="Song R."/>
        </authorList>
    </citation>
    <scope>NUCLEOTIDE SEQUENCE [LARGE SCALE GENOMIC DNA]</scope>
</reference>
<dbReference type="AlphaFoldDB" id="A0A0G4EH23"/>
<evidence type="ECO:0000313" key="1">
    <source>
        <dbReference type="EMBL" id="CEL95769.1"/>
    </source>
</evidence>
<dbReference type="PhylomeDB" id="A0A0G4EH23"/>
<sequence>MPRCKAAGCTKNHAKHYCRVCHTKDSDHCAMNCPVLQALCTSGRCVGYHQTSSAHGQQISQSRVMRPSSSGAAGRGIYFAIRPNETQRKAHNHGCMVTAEIFMSRPKHVYRANSPNVTYESLAAEGYDGVIVHGFMSGVEVVVYRSEQVRVISVQNM</sequence>
<dbReference type="OrthoDB" id="448495at2759"/>
<proteinExistence type="predicted"/>
<evidence type="ECO:0000313" key="2">
    <source>
        <dbReference type="Proteomes" id="UP000041254"/>
    </source>
</evidence>
<dbReference type="Proteomes" id="UP000041254">
    <property type="component" value="Unassembled WGS sequence"/>
</dbReference>
<dbReference type="Gene3D" id="3.90.228.10">
    <property type="match status" value="1"/>
</dbReference>
<keyword evidence="2" id="KW-1185">Reference proteome</keyword>
<protein>
    <recommendedName>
        <fullName evidence="3">PARP catalytic domain-containing protein</fullName>
    </recommendedName>
</protein>